<dbReference type="RefSeq" id="WP_002237199.1">
    <property type="nucleotide sequence ID" value="NZ_CP007667.1"/>
</dbReference>
<dbReference type="InterPro" id="IPR005247">
    <property type="entry name" value="YbhB_YbcL/LppC-like"/>
</dbReference>
<dbReference type="CDD" id="cd00865">
    <property type="entry name" value="PEBP_bact_arch"/>
    <property type="match status" value="1"/>
</dbReference>
<dbReference type="EMBL" id="CP012393">
    <property type="protein sequence ID" value="ANW92019.1"/>
    <property type="molecule type" value="Genomic_DNA"/>
</dbReference>
<protein>
    <recommendedName>
        <fullName evidence="4">YbhB/YbcL family Raf kinase inhibitor-like protein</fullName>
    </recommendedName>
</protein>
<dbReference type="Gene3D" id="3.90.280.10">
    <property type="entry name" value="PEBP-like"/>
    <property type="match status" value="1"/>
</dbReference>
<dbReference type="Proteomes" id="UP000092966">
    <property type="component" value="Chromosome"/>
</dbReference>
<evidence type="ECO:0000313" key="3">
    <source>
        <dbReference type="Proteomes" id="UP000092966"/>
    </source>
</evidence>
<dbReference type="InterPro" id="IPR036610">
    <property type="entry name" value="PEBP-like_sf"/>
</dbReference>
<evidence type="ECO:0000256" key="1">
    <source>
        <dbReference type="SAM" id="SignalP"/>
    </source>
</evidence>
<keyword evidence="1" id="KW-0732">Signal</keyword>
<dbReference type="InterPro" id="IPR008914">
    <property type="entry name" value="PEBP"/>
</dbReference>
<feature type="chain" id="PRO_5041965517" description="YbhB/YbcL family Raf kinase inhibitor-like protein" evidence="1">
    <location>
        <begin position="20"/>
        <end position="255"/>
    </location>
</feature>
<evidence type="ECO:0000313" key="2">
    <source>
        <dbReference type="EMBL" id="ANW92019.1"/>
    </source>
</evidence>
<organism evidence="2 3">
    <name type="scientific">Neisseria meningitidis</name>
    <dbReference type="NCBI Taxonomy" id="487"/>
    <lineage>
        <taxon>Bacteria</taxon>
        <taxon>Pseudomonadati</taxon>
        <taxon>Pseudomonadota</taxon>
        <taxon>Betaproteobacteria</taxon>
        <taxon>Neisseriales</taxon>
        <taxon>Neisseriaceae</taxon>
        <taxon>Neisseria</taxon>
    </lineage>
</organism>
<feature type="signal peptide" evidence="1">
    <location>
        <begin position="1"/>
        <end position="19"/>
    </location>
</feature>
<dbReference type="Pfam" id="PF01161">
    <property type="entry name" value="PBP"/>
    <property type="match status" value="1"/>
</dbReference>
<proteinExistence type="predicted"/>
<dbReference type="AlphaFoldDB" id="A0AAC9CSQ4"/>
<gene>
    <name evidence="2" type="ORF">DE8555_1475</name>
</gene>
<name>A0AAC9CSQ4_NEIME</name>
<evidence type="ECO:0008006" key="4">
    <source>
        <dbReference type="Google" id="ProtNLM"/>
    </source>
</evidence>
<dbReference type="SUPFAM" id="SSF49777">
    <property type="entry name" value="PEBP-like"/>
    <property type="match status" value="1"/>
</dbReference>
<reference evidence="2 3" key="1">
    <citation type="submission" date="2015-07" db="EMBL/GenBank/DDBJ databases">
        <title>Comparative genome sequencing reveals within-host evolution of Neisseria meningitidis during.</title>
        <authorList>
            <person name="Klughammer J."/>
            <person name="Dittrich M."/>
            <person name="Mueller T."/>
            <person name="Blom J."/>
            <person name="Goesmann A."/>
            <person name="Vogel U."/>
            <person name="Frosch M."/>
            <person name="Bock C."/>
            <person name="Schoen C."/>
        </authorList>
    </citation>
    <scope>NUCLEOTIDE SEQUENCE [LARGE SCALE GENOMIC DNA]</scope>
    <source>
        <strain evidence="2 3">DE8555</strain>
    </source>
</reference>
<sequence>MQTRILSAVLLAFSTAAFAGGAFTLQFDNPSEDGGFTQNQLLSAPYGFGCSGGNASPALSWKNPPAGTKSFVLTVYDKDAPTGLGWMHRVVADIPADVHRRNATSLQLSRCANIADRTGLDALGGRRHSRRCPPPQRGLAAIKPLRQHRRRPVRSHIGGNQFADLPHQVDAFVHGKTDAVMLQPRQHAAKRGLRRIVRHFFIRQHRRRIIKRRAHPPGVRQLHRIAHCLRRPVLCGEPFYGFLFKSNPLRLIEAV</sequence>
<accession>A0AAC9CSQ4</accession>